<dbReference type="RefSeq" id="WP_010046603.1">
    <property type="nucleotide sequence ID" value="NZ_CP025958.1"/>
</dbReference>
<evidence type="ECO:0000313" key="2">
    <source>
        <dbReference type="Proteomes" id="UP000245802"/>
    </source>
</evidence>
<sequence>MAPLLDTLIDDARRIHRNLSERGLRAYVRHRLTNYESLLAQISRHEFQTELYPILRERVGAAVERWATGGRSPFISWKFRT</sequence>
<dbReference type="AlphaFoldDB" id="A0A2Z3H1E7"/>
<dbReference type="EMBL" id="CP025958">
    <property type="protein sequence ID" value="AWM39843.1"/>
    <property type="molecule type" value="Genomic_DNA"/>
</dbReference>
<organism evidence="1 2">
    <name type="scientific">Gemmata obscuriglobus</name>
    <dbReference type="NCBI Taxonomy" id="114"/>
    <lineage>
        <taxon>Bacteria</taxon>
        <taxon>Pseudomonadati</taxon>
        <taxon>Planctomycetota</taxon>
        <taxon>Planctomycetia</taxon>
        <taxon>Gemmatales</taxon>
        <taxon>Gemmataceae</taxon>
        <taxon>Gemmata</taxon>
    </lineage>
</organism>
<reference evidence="1 2" key="1">
    <citation type="submission" date="2018-01" db="EMBL/GenBank/DDBJ databases">
        <title>G. obscuriglobus.</title>
        <authorList>
            <person name="Franke J."/>
            <person name="Blomberg W."/>
            <person name="Selmecki A."/>
        </authorList>
    </citation>
    <scope>NUCLEOTIDE SEQUENCE [LARGE SCALE GENOMIC DNA]</scope>
    <source>
        <strain evidence="1 2">DSM 5831</strain>
    </source>
</reference>
<dbReference type="Proteomes" id="UP000245802">
    <property type="component" value="Chromosome"/>
</dbReference>
<dbReference type="KEGG" id="gog:C1280_24430"/>
<evidence type="ECO:0000313" key="1">
    <source>
        <dbReference type="EMBL" id="AWM39843.1"/>
    </source>
</evidence>
<protein>
    <submittedName>
        <fullName evidence="1">Uncharacterized protein</fullName>
    </submittedName>
</protein>
<name>A0A2Z3H1E7_9BACT</name>
<gene>
    <name evidence="1" type="ORF">C1280_24430</name>
</gene>
<accession>A0A2Z3H1E7</accession>
<dbReference type="OrthoDB" id="9807790at2"/>
<proteinExistence type="predicted"/>
<keyword evidence="2" id="KW-1185">Reference proteome</keyword>